<evidence type="ECO:0000256" key="2">
    <source>
        <dbReference type="ARBA" id="ARBA00022801"/>
    </source>
</evidence>
<evidence type="ECO:0000256" key="3">
    <source>
        <dbReference type="ARBA" id="ARBA00022840"/>
    </source>
</evidence>
<feature type="domain" description="Carboxyltransferase" evidence="5">
    <location>
        <begin position="1"/>
        <end position="202"/>
    </location>
</feature>
<keyword evidence="2 6" id="KW-0378">Hydrolase</keyword>
<dbReference type="InterPro" id="IPR029000">
    <property type="entry name" value="Cyclophilin-like_dom_sf"/>
</dbReference>
<evidence type="ECO:0000256" key="1">
    <source>
        <dbReference type="ARBA" id="ARBA00022741"/>
    </source>
</evidence>
<dbReference type="SUPFAM" id="SSF50891">
    <property type="entry name" value="Cyclophilin-like"/>
    <property type="match status" value="1"/>
</dbReference>
<dbReference type="EMBL" id="JAAONZ010000019">
    <property type="protein sequence ID" value="NHO67720.1"/>
    <property type="molecule type" value="Genomic_DNA"/>
</dbReference>
<sequence length="243" mass="26000">MKIHVAGESSLIVYFGEVTSPEISARVQQAAQRLPELMGETLVDLVPSYASLLVLFNPLLTDEMSVRQAIHQATQQVAEVSASEGHLVELPVYYSQESGPDLAALADRAELSIEDVIDLHQSTEYRVYAIGFAPGFAYLGQVDERIAAPRLATPRQKVPKGAVAIADRQTAVYPAVSPGGWNLIGLCPTPMFDPGAEPTMPVSVGDRVRFKSISRDDFLSLGGELPEPAPTTEGAELKKGAGA</sequence>
<reference evidence="6" key="1">
    <citation type="submission" date="2020-03" db="EMBL/GenBank/DDBJ databases">
        <authorList>
            <person name="Guo F."/>
        </authorList>
    </citation>
    <scope>NUCLEOTIDE SEQUENCE</scope>
    <source>
        <strain evidence="6">JCM 30134</strain>
    </source>
</reference>
<evidence type="ECO:0000256" key="4">
    <source>
        <dbReference type="SAM" id="MobiDB-lite"/>
    </source>
</evidence>
<evidence type="ECO:0000313" key="6">
    <source>
        <dbReference type="EMBL" id="NHO67720.1"/>
    </source>
</evidence>
<dbReference type="EC" id="3.5.2.9" evidence="6"/>
<comment type="caution">
    <text evidence="6">The sequence shown here is derived from an EMBL/GenBank/DDBJ whole genome shotgun (WGS) entry which is preliminary data.</text>
</comment>
<dbReference type="SMART" id="SM00796">
    <property type="entry name" value="AHS1"/>
    <property type="match status" value="1"/>
</dbReference>
<dbReference type="GO" id="GO:0017168">
    <property type="term" value="F:5-oxoprolinase (ATP-hydrolyzing) activity"/>
    <property type="evidence" value="ECO:0007669"/>
    <property type="project" value="UniProtKB-EC"/>
</dbReference>
<name>A0A9E5MNY2_9GAMM</name>
<dbReference type="InterPro" id="IPR010016">
    <property type="entry name" value="PxpB"/>
</dbReference>
<dbReference type="Pfam" id="PF02682">
    <property type="entry name" value="CT_C_D"/>
    <property type="match status" value="1"/>
</dbReference>
<dbReference type="SUPFAM" id="SSF160467">
    <property type="entry name" value="PH0987 N-terminal domain-like"/>
    <property type="match status" value="1"/>
</dbReference>
<dbReference type="Gene3D" id="2.40.100.10">
    <property type="entry name" value="Cyclophilin-like"/>
    <property type="match status" value="1"/>
</dbReference>
<dbReference type="NCBIfam" id="TIGR00370">
    <property type="entry name" value="5-oxoprolinase subunit PxpB"/>
    <property type="match status" value="1"/>
</dbReference>
<gene>
    <name evidence="6" type="primary">pxpB</name>
    <name evidence="6" type="ORF">G8770_19410</name>
</gene>
<dbReference type="Proteomes" id="UP000787472">
    <property type="component" value="Unassembled WGS sequence"/>
</dbReference>
<dbReference type="Gene3D" id="3.30.1360.40">
    <property type="match status" value="1"/>
</dbReference>
<dbReference type="PANTHER" id="PTHR34698">
    <property type="entry name" value="5-OXOPROLINASE SUBUNIT B"/>
    <property type="match status" value="1"/>
</dbReference>
<dbReference type="InterPro" id="IPR003833">
    <property type="entry name" value="CT_C_D"/>
</dbReference>
<keyword evidence="3" id="KW-0067">ATP-binding</keyword>
<evidence type="ECO:0000313" key="7">
    <source>
        <dbReference type="Proteomes" id="UP000787472"/>
    </source>
</evidence>
<keyword evidence="7" id="KW-1185">Reference proteome</keyword>
<dbReference type="AlphaFoldDB" id="A0A9E5MNY2"/>
<protein>
    <submittedName>
        <fullName evidence="6">5-oxoprolinase subunit PxpB</fullName>
        <ecNumber evidence="6">3.5.2.9</ecNumber>
    </submittedName>
</protein>
<proteinExistence type="predicted"/>
<accession>A0A9E5MNY2</accession>
<dbReference type="GO" id="GO:0005524">
    <property type="term" value="F:ATP binding"/>
    <property type="evidence" value="ECO:0007669"/>
    <property type="project" value="UniProtKB-KW"/>
</dbReference>
<dbReference type="PANTHER" id="PTHR34698:SF2">
    <property type="entry name" value="5-OXOPROLINASE SUBUNIT B"/>
    <property type="match status" value="1"/>
</dbReference>
<organism evidence="6 7">
    <name type="scientific">Pseudomaricurvus hydrocarbonicus</name>
    <dbReference type="NCBI Taxonomy" id="1470433"/>
    <lineage>
        <taxon>Bacteria</taxon>
        <taxon>Pseudomonadati</taxon>
        <taxon>Pseudomonadota</taxon>
        <taxon>Gammaproteobacteria</taxon>
        <taxon>Cellvibrionales</taxon>
        <taxon>Cellvibrionaceae</taxon>
        <taxon>Pseudomaricurvus</taxon>
    </lineage>
</organism>
<keyword evidence="1" id="KW-0547">Nucleotide-binding</keyword>
<feature type="region of interest" description="Disordered" evidence="4">
    <location>
        <begin position="219"/>
        <end position="243"/>
    </location>
</feature>
<evidence type="ECO:0000259" key="5">
    <source>
        <dbReference type="SMART" id="SM00796"/>
    </source>
</evidence>